<accession>A0A9D1UR42</accession>
<dbReference type="PANTHER" id="PTHR32309:SF31">
    <property type="entry name" value="CAPSULAR EXOPOLYSACCHARIDE FAMILY"/>
    <property type="match status" value="1"/>
</dbReference>
<name>A0A9D1UR42_9MICC</name>
<keyword evidence="6 9" id="KW-0472">Membrane</keyword>
<gene>
    <name evidence="11" type="ORF">H9871_00495</name>
</gene>
<dbReference type="EMBL" id="DXGD01000021">
    <property type="protein sequence ID" value="HIW98602.1"/>
    <property type="molecule type" value="Genomic_DNA"/>
</dbReference>
<dbReference type="InterPro" id="IPR050445">
    <property type="entry name" value="Bact_polysacc_biosynth/exp"/>
</dbReference>
<feature type="coiled-coil region" evidence="7">
    <location>
        <begin position="152"/>
        <end position="186"/>
    </location>
</feature>
<feature type="transmembrane region" description="Helical" evidence="9">
    <location>
        <begin position="25"/>
        <end position="43"/>
    </location>
</feature>
<keyword evidence="3" id="KW-1003">Cell membrane</keyword>
<reference evidence="11" key="2">
    <citation type="submission" date="2021-04" db="EMBL/GenBank/DDBJ databases">
        <authorList>
            <person name="Gilroy R."/>
        </authorList>
    </citation>
    <scope>NUCLEOTIDE SEQUENCE</scope>
    <source>
        <strain evidence="11">ChiHejej3B27-3195</strain>
    </source>
</reference>
<keyword evidence="4 9" id="KW-0812">Transmembrane</keyword>
<comment type="caution">
    <text evidence="11">The sequence shown here is derived from an EMBL/GenBank/DDBJ whole genome shotgun (WGS) entry which is preliminary data.</text>
</comment>
<organism evidence="11 12">
    <name type="scientific">Candidatus Nesterenkonia stercoripullorum</name>
    <dbReference type="NCBI Taxonomy" id="2838701"/>
    <lineage>
        <taxon>Bacteria</taxon>
        <taxon>Bacillati</taxon>
        <taxon>Actinomycetota</taxon>
        <taxon>Actinomycetes</taxon>
        <taxon>Micrococcales</taxon>
        <taxon>Micrococcaceae</taxon>
        <taxon>Nesterenkonia</taxon>
    </lineage>
</organism>
<evidence type="ECO:0000256" key="2">
    <source>
        <dbReference type="ARBA" id="ARBA00006683"/>
    </source>
</evidence>
<feature type="region of interest" description="Disordered" evidence="8">
    <location>
        <begin position="480"/>
        <end position="518"/>
    </location>
</feature>
<sequence length="518" mass="54630">MDGDEKGTSLGIEVFAHVLLRRWRLIALVTVVGLLASAAYLALAPREYTASTTVNLTVISTEPFAGRSAPSSLLDEQEEKAIAQSFVVASRAAEDQRLGMSAREIRRASTVSTSSGAAVVTVNFTANSAERAAAGADAVAGAYLSFRQDRAAERITQLVEGLDGRIEELTEQIVEIDGELDRLDADSSSRAQLASEREQRETELTNFLGQRNGLQGVDTAPGVVLSSAEDSSVDVAPSARLTLLTGLAAGLVLGVLVAFVRDLRDRRLRSADELGRAFGAPVLSEVGEADGVIPARGADADALRVARERILVSLGAGATVLVVDACHEGQVSSLPLNLAVLTAQAGIDVQLITPEESSRTRSRLDDVLGPDGDDVEMSSSGGSLTFFGATDGHVGAHADPLLTTQTARAIHEAGERTITFVVLTMEAYHGSILAALRHTSAVILVGSEGVTTRAEIRWLRDEAEAMGAAVLGAIVKRPNRGVSRRSRGQRARSHRTRFPDRSRSAARTATPSTVSVPS</sequence>
<protein>
    <recommendedName>
        <fullName evidence="10">Polysaccharide chain length determinant N-terminal domain-containing protein</fullName>
    </recommendedName>
</protein>
<feature type="transmembrane region" description="Helical" evidence="9">
    <location>
        <begin position="241"/>
        <end position="260"/>
    </location>
</feature>
<evidence type="ECO:0000313" key="11">
    <source>
        <dbReference type="EMBL" id="HIW98602.1"/>
    </source>
</evidence>
<reference evidence="11" key="1">
    <citation type="journal article" date="2021" name="PeerJ">
        <title>Extensive microbial diversity within the chicken gut microbiome revealed by metagenomics and culture.</title>
        <authorList>
            <person name="Gilroy R."/>
            <person name="Ravi A."/>
            <person name="Getino M."/>
            <person name="Pursley I."/>
            <person name="Horton D.L."/>
            <person name="Alikhan N.F."/>
            <person name="Baker D."/>
            <person name="Gharbi K."/>
            <person name="Hall N."/>
            <person name="Watson M."/>
            <person name="Adriaenssens E.M."/>
            <person name="Foster-Nyarko E."/>
            <person name="Jarju S."/>
            <person name="Secka A."/>
            <person name="Antonio M."/>
            <person name="Oren A."/>
            <person name="Chaudhuri R.R."/>
            <person name="La Ragione R."/>
            <person name="Hildebrand F."/>
            <person name="Pallen M.J."/>
        </authorList>
    </citation>
    <scope>NUCLEOTIDE SEQUENCE</scope>
    <source>
        <strain evidence="11">ChiHejej3B27-3195</strain>
    </source>
</reference>
<comment type="subcellular location">
    <subcellularLocation>
        <location evidence="1">Cell membrane</location>
        <topology evidence="1">Multi-pass membrane protein</topology>
    </subcellularLocation>
</comment>
<feature type="domain" description="Polysaccharide chain length determinant N-terminal" evidence="10">
    <location>
        <begin position="18"/>
        <end position="61"/>
    </location>
</feature>
<evidence type="ECO:0000256" key="4">
    <source>
        <dbReference type="ARBA" id="ARBA00022692"/>
    </source>
</evidence>
<evidence type="ECO:0000256" key="8">
    <source>
        <dbReference type="SAM" id="MobiDB-lite"/>
    </source>
</evidence>
<dbReference type="InterPro" id="IPR003856">
    <property type="entry name" value="LPS_length_determ_N"/>
</dbReference>
<evidence type="ECO:0000256" key="9">
    <source>
        <dbReference type="SAM" id="Phobius"/>
    </source>
</evidence>
<dbReference type="GO" id="GO:0005886">
    <property type="term" value="C:plasma membrane"/>
    <property type="evidence" value="ECO:0007669"/>
    <property type="project" value="UniProtKB-SubCell"/>
</dbReference>
<proteinExistence type="inferred from homology"/>
<feature type="compositionally biased region" description="Basic residues" evidence="8">
    <location>
        <begin position="480"/>
        <end position="496"/>
    </location>
</feature>
<evidence type="ECO:0000259" key="10">
    <source>
        <dbReference type="Pfam" id="PF02706"/>
    </source>
</evidence>
<dbReference type="PANTHER" id="PTHR32309">
    <property type="entry name" value="TYROSINE-PROTEIN KINASE"/>
    <property type="match status" value="1"/>
</dbReference>
<evidence type="ECO:0000256" key="6">
    <source>
        <dbReference type="ARBA" id="ARBA00023136"/>
    </source>
</evidence>
<dbReference type="Proteomes" id="UP000824151">
    <property type="component" value="Unassembled WGS sequence"/>
</dbReference>
<keyword evidence="7" id="KW-0175">Coiled coil</keyword>
<evidence type="ECO:0000256" key="3">
    <source>
        <dbReference type="ARBA" id="ARBA00022475"/>
    </source>
</evidence>
<evidence type="ECO:0000256" key="5">
    <source>
        <dbReference type="ARBA" id="ARBA00022989"/>
    </source>
</evidence>
<evidence type="ECO:0000313" key="12">
    <source>
        <dbReference type="Proteomes" id="UP000824151"/>
    </source>
</evidence>
<feature type="compositionally biased region" description="Polar residues" evidence="8">
    <location>
        <begin position="505"/>
        <end position="518"/>
    </location>
</feature>
<keyword evidence="5 9" id="KW-1133">Transmembrane helix</keyword>
<evidence type="ECO:0000256" key="1">
    <source>
        <dbReference type="ARBA" id="ARBA00004651"/>
    </source>
</evidence>
<dbReference type="AlphaFoldDB" id="A0A9D1UR42"/>
<comment type="similarity">
    <text evidence="2">Belongs to the CpsC/CapA family.</text>
</comment>
<dbReference type="Pfam" id="PF02706">
    <property type="entry name" value="Wzz"/>
    <property type="match status" value="1"/>
</dbReference>
<evidence type="ECO:0000256" key="7">
    <source>
        <dbReference type="SAM" id="Coils"/>
    </source>
</evidence>